<dbReference type="SMART" id="SM00421">
    <property type="entry name" value="HTH_LUXR"/>
    <property type="match status" value="1"/>
</dbReference>
<evidence type="ECO:0000313" key="7">
    <source>
        <dbReference type="Proteomes" id="UP001179121"/>
    </source>
</evidence>
<feature type="domain" description="HTH luxR-type" evidence="4">
    <location>
        <begin position="158"/>
        <end position="223"/>
    </location>
</feature>
<proteinExistence type="predicted"/>
<evidence type="ECO:0000256" key="1">
    <source>
        <dbReference type="ARBA" id="ARBA00023015"/>
    </source>
</evidence>
<dbReference type="EMBL" id="OX365700">
    <property type="protein sequence ID" value="CAI4029664.1"/>
    <property type="molecule type" value="Genomic_DNA"/>
</dbReference>
<dbReference type="PROSITE" id="PS00622">
    <property type="entry name" value="HTH_LUXR_1"/>
    <property type="match status" value="1"/>
</dbReference>
<dbReference type="SUPFAM" id="SSF46894">
    <property type="entry name" value="C-terminal effector domain of the bipartite response regulators"/>
    <property type="match status" value="1"/>
</dbReference>
<dbReference type="GO" id="GO:0006355">
    <property type="term" value="P:regulation of DNA-templated transcription"/>
    <property type="evidence" value="ECO:0007669"/>
    <property type="project" value="InterPro"/>
</dbReference>
<evidence type="ECO:0000259" key="4">
    <source>
        <dbReference type="PROSITE" id="PS50043"/>
    </source>
</evidence>
<accession>A0AA86MVB6</accession>
<dbReference type="KEGG" id="nti:DNFV4_00082"/>
<evidence type="ECO:0000256" key="3">
    <source>
        <dbReference type="ARBA" id="ARBA00023163"/>
    </source>
</evidence>
<keyword evidence="2" id="KW-0238">DNA-binding</keyword>
<evidence type="ECO:0008006" key="8">
    <source>
        <dbReference type="Google" id="ProtNLM"/>
    </source>
</evidence>
<keyword evidence="7" id="KW-1185">Reference proteome</keyword>
<evidence type="ECO:0000256" key="2">
    <source>
        <dbReference type="ARBA" id="ARBA00023125"/>
    </source>
</evidence>
<dbReference type="PROSITE" id="PS50112">
    <property type="entry name" value="PAS"/>
    <property type="match status" value="1"/>
</dbReference>
<feature type="domain" description="PAS" evidence="5">
    <location>
        <begin position="1"/>
        <end position="41"/>
    </location>
</feature>
<gene>
    <name evidence="6" type="ORF">DNFV4_00082</name>
</gene>
<name>A0AA86MVB6_9BACT</name>
<dbReference type="InterPro" id="IPR016032">
    <property type="entry name" value="Sig_transdc_resp-reg_C-effctor"/>
</dbReference>
<evidence type="ECO:0000259" key="5">
    <source>
        <dbReference type="PROSITE" id="PS50112"/>
    </source>
</evidence>
<dbReference type="AlphaFoldDB" id="A0AA86MVB6"/>
<dbReference type="InterPro" id="IPR000014">
    <property type="entry name" value="PAS"/>
</dbReference>
<dbReference type="Gene3D" id="3.30.450.20">
    <property type="entry name" value="PAS domain"/>
    <property type="match status" value="1"/>
</dbReference>
<keyword evidence="1" id="KW-0805">Transcription regulation</keyword>
<sequence>MTMLSRTADGAMLVDEGGRVILWNKAAERLLGFRAQDVIGRPCREVLCGETLGGQPLCSASCAMGRKLAGGGGVRNYDMQTHAKSGRVVWINISSLPVPSRKKGRFLAMHLFRDITKQIKIRRLAEELHVLLSPPGGKPVSETTKRRSTSRETGELPAIWSALPLSNREKEVLRLLAAGKPSKDIADTLFISPVTVRNHIQHILEKLGAHTRLQALALAFPPGASPALK</sequence>
<dbReference type="Pfam" id="PF13426">
    <property type="entry name" value="PAS_9"/>
    <property type="match status" value="1"/>
</dbReference>
<dbReference type="Proteomes" id="UP001179121">
    <property type="component" value="Chromosome"/>
</dbReference>
<organism evidence="6 7">
    <name type="scientific">Nitrospira tepida</name>
    <dbReference type="NCBI Taxonomy" id="2973512"/>
    <lineage>
        <taxon>Bacteria</taxon>
        <taxon>Pseudomonadati</taxon>
        <taxon>Nitrospirota</taxon>
        <taxon>Nitrospiria</taxon>
        <taxon>Nitrospirales</taxon>
        <taxon>Nitrospiraceae</taxon>
        <taxon>Nitrospira</taxon>
    </lineage>
</organism>
<dbReference type="PANTHER" id="PTHR44688">
    <property type="entry name" value="DNA-BINDING TRANSCRIPTIONAL ACTIVATOR DEVR_DOSR"/>
    <property type="match status" value="1"/>
</dbReference>
<dbReference type="RefSeq" id="WP_289266700.1">
    <property type="nucleotide sequence ID" value="NZ_OX365700.1"/>
</dbReference>
<reference evidence="6" key="1">
    <citation type="submission" date="2022-10" db="EMBL/GenBank/DDBJ databases">
        <authorList>
            <person name="Koch H."/>
        </authorList>
    </citation>
    <scope>NUCLEOTIDE SEQUENCE</scope>
    <source>
        <strain evidence="6">DNF</strain>
    </source>
</reference>
<dbReference type="GO" id="GO:0003677">
    <property type="term" value="F:DNA binding"/>
    <property type="evidence" value="ECO:0007669"/>
    <property type="project" value="UniProtKB-KW"/>
</dbReference>
<dbReference type="PRINTS" id="PR00038">
    <property type="entry name" value="HTHLUXR"/>
</dbReference>
<protein>
    <recommendedName>
        <fullName evidence="8">PAS domain S-box protein</fullName>
    </recommendedName>
</protein>
<dbReference type="NCBIfam" id="TIGR00229">
    <property type="entry name" value="sensory_box"/>
    <property type="match status" value="1"/>
</dbReference>
<dbReference type="InterPro" id="IPR000792">
    <property type="entry name" value="Tscrpt_reg_LuxR_C"/>
</dbReference>
<dbReference type="InterPro" id="IPR035965">
    <property type="entry name" value="PAS-like_dom_sf"/>
</dbReference>
<dbReference type="InterPro" id="IPR036388">
    <property type="entry name" value="WH-like_DNA-bd_sf"/>
</dbReference>
<dbReference type="SUPFAM" id="SSF55785">
    <property type="entry name" value="PYP-like sensor domain (PAS domain)"/>
    <property type="match status" value="1"/>
</dbReference>
<dbReference type="CDD" id="cd00130">
    <property type="entry name" value="PAS"/>
    <property type="match status" value="1"/>
</dbReference>
<evidence type="ECO:0000313" key="6">
    <source>
        <dbReference type="EMBL" id="CAI4029664.1"/>
    </source>
</evidence>
<dbReference type="PROSITE" id="PS50043">
    <property type="entry name" value="HTH_LUXR_2"/>
    <property type="match status" value="1"/>
</dbReference>
<dbReference type="Gene3D" id="1.10.10.10">
    <property type="entry name" value="Winged helix-like DNA-binding domain superfamily/Winged helix DNA-binding domain"/>
    <property type="match status" value="1"/>
</dbReference>
<keyword evidence="3" id="KW-0804">Transcription</keyword>
<dbReference type="Pfam" id="PF00196">
    <property type="entry name" value="GerE"/>
    <property type="match status" value="1"/>
</dbReference>
<dbReference type="CDD" id="cd06170">
    <property type="entry name" value="LuxR_C_like"/>
    <property type="match status" value="1"/>
</dbReference>
<dbReference type="PANTHER" id="PTHR44688:SF16">
    <property type="entry name" value="DNA-BINDING TRANSCRIPTIONAL ACTIVATOR DEVR_DOSR"/>
    <property type="match status" value="1"/>
</dbReference>